<dbReference type="Proteomes" id="UP000268291">
    <property type="component" value="Unassembled WGS sequence"/>
</dbReference>
<dbReference type="Proteomes" id="UP000241203">
    <property type="component" value="Unassembled WGS sequence"/>
</dbReference>
<dbReference type="SUPFAM" id="SSF140453">
    <property type="entry name" value="EsxAB dimer-like"/>
    <property type="match status" value="1"/>
</dbReference>
<name>A0A2P8GX22_9MICO</name>
<protein>
    <recommendedName>
        <fullName evidence="5">WXG100 family type VII secretion target</fullName>
    </recommendedName>
</protein>
<reference evidence="1 3" key="1">
    <citation type="submission" date="2018-03" db="EMBL/GenBank/DDBJ databases">
        <title>Genomic Encyclopedia of Archaeal and Bacterial Type Strains, Phase II (KMG-II): from individual species to whole genera.</title>
        <authorList>
            <person name="Goeker M."/>
        </authorList>
    </citation>
    <scope>NUCLEOTIDE SEQUENCE [LARGE SCALE GENOMIC DNA]</scope>
    <source>
        <strain evidence="1 3">DSM 21548</strain>
    </source>
</reference>
<proteinExistence type="predicted"/>
<dbReference type="InterPro" id="IPR036689">
    <property type="entry name" value="ESAT-6-like_sf"/>
</dbReference>
<comment type="caution">
    <text evidence="1">The sequence shown here is derived from an EMBL/GenBank/DDBJ whole genome shotgun (WGS) entry which is preliminary data.</text>
</comment>
<dbReference type="Gene3D" id="1.10.287.1060">
    <property type="entry name" value="ESAT-6-like"/>
    <property type="match status" value="1"/>
</dbReference>
<gene>
    <name evidence="1" type="ORF">CLV49_2138</name>
    <name evidence="2" type="ORF">ELQ93_08525</name>
</gene>
<dbReference type="OrthoDB" id="5119580at2"/>
<sequence length="102" mass="10822">MSEQQVDLASLQQLVTQMETLVTYCDALKQGAGGFAYMLPADWQGPAMMTFLSSFEAWSVGAQGLSDSAAGLHELAKAVHTAYSTTVENLDTAWSETAASLA</sequence>
<dbReference type="RefSeq" id="WP_106563519.1">
    <property type="nucleotide sequence ID" value="NZ_PYAU01000001.1"/>
</dbReference>
<keyword evidence="4" id="KW-1185">Reference proteome</keyword>
<evidence type="ECO:0000313" key="3">
    <source>
        <dbReference type="Proteomes" id="UP000241203"/>
    </source>
</evidence>
<evidence type="ECO:0000313" key="4">
    <source>
        <dbReference type="Proteomes" id="UP000268291"/>
    </source>
</evidence>
<dbReference type="EMBL" id="RZGY01000001">
    <property type="protein sequence ID" value="RUQ86974.1"/>
    <property type="molecule type" value="Genomic_DNA"/>
</dbReference>
<reference evidence="2 4" key="2">
    <citation type="submission" date="2018-12" db="EMBL/GenBank/DDBJ databases">
        <authorList>
            <person name="hu s."/>
            <person name="Xu Y."/>
            <person name="Xu B."/>
            <person name="Li F."/>
        </authorList>
    </citation>
    <scope>NUCLEOTIDE SEQUENCE [LARGE SCALE GENOMIC DNA]</scope>
    <source>
        <strain evidence="2 4">KSW2-17</strain>
    </source>
</reference>
<accession>A0A2P8GX22</accession>
<evidence type="ECO:0000313" key="2">
    <source>
        <dbReference type="EMBL" id="RUQ86974.1"/>
    </source>
</evidence>
<dbReference type="AlphaFoldDB" id="A0A2P8GX22"/>
<evidence type="ECO:0000313" key="1">
    <source>
        <dbReference type="EMBL" id="PSL38513.1"/>
    </source>
</evidence>
<dbReference type="EMBL" id="PYAU01000001">
    <property type="protein sequence ID" value="PSL38513.1"/>
    <property type="molecule type" value="Genomic_DNA"/>
</dbReference>
<organism evidence="1 3">
    <name type="scientific">Labedella gwakjiensis</name>
    <dbReference type="NCBI Taxonomy" id="390269"/>
    <lineage>
        <taxon>Bacteria</taxon>
        <taxon>Bacillati</taxon>
        <taxon>Actinomycetota</taxon>
        <taxon>Actinomycetes</taxon>
        <taxon>Micrococcales</taxon>
        <taxon>Microbacteriaceae</taxon>
        <taxon>Labedella</taxon>
    </lineage>
</organism>
<evidence type="ECO:0008006" key="5">
    <source>
        <dbReference type="Google" id="ProtNLM"/>
    </source>
</evidence>